<keyword evidence="4" id="KW-1185">Reference proteome</keyword>
<protein>
    <submittedName>
        <fullName evidence="3">Uncharacterized protein</fullName>
    </submittedName>
</protein>
<feature type="transmembrane region" description="Helical" evidence="2">
    <location>
        <begin position="43"/>
        <end position="67"/>
    </location>
</feature>
<keyword evidence="2" id="KW-1133">Transmembrane helix</keyword>
<evidence type="ECO:0000313" key="3">
    <source>
        <dbReference type="EMBL" id="ROW05953.1"/>
    </source>
</evidence>
<comment type="caution">
    <text evidence="3">The sequence shown here is derived from an EMBL/GenBank/DDBJ whole genome shotgun (WGS) entry which is preliminary data.</text>
</comment>
<dbReference type="Proteomes" id="UP000285146">
    <property type="component" value="Unassembled WGS sequence"/>
</dbReference>
<dbReference type="InParanoid" id="A0A423WR92"/>
<dbReference type="EMBL" id="LKEB01000044">
    <property type="protein sequence ID" value="ROW05953.1"/>
    <property type="molecule type" value="Genomic_DNA"/>
</dbReference>
<keyword evidence="2" id="KW-0472">Membrane</keyword>
<feature type="transmembrane region" description="Helical" evidence="2">
    <location>
        <begin position="106"/>
        <end position="126"/>
    </location>
</feature>
<dbReference type="Pfam" id="PF16015">
    <property type="entry name" value="Promethin"/>
    <property type="match status" value="1"/>
</dbReference>
<feature type="region of interest" description="Disordered" evidence="1">
    <location>
        <begin position="151"/>
        <end position="177"/>
    </location>
</feature>
<accession>A0A423WR92</accession>
<evidence type="ECO:0000256" key="1">
    <source>
        <dbReference type="SAM" id="MobiDB-lite"/>
    </source>
</evidence>
<gene>
    <name evidence="3" type="ORF">VPNG_08451</name>
</gene>
<dbReference type="OrthoDB" id="3928876at2759"/>
<reference evidence="3 4" key="1">
    <citation type="submission" date="2015-09" db="EMBL/GenBank/DDBJ databases">
        <title>Host preference determinants of Valsa canker pathogens revealed by comparative genomics.</title>
        <authorList>
            <person name="Yin Z."/>
            <person name="Huang L."/>
        </authorList>
    </citation>
    <scope>NUCLEOTIDE SEQUENCE [LARGE SCALE GENOMIC DNA]</scope>
    <source>
        <strain evidence="3 4">SXYLt</strain>
    </source>
</reference>
<evidence type="ECO:0000313" key="4">
    <source>
        <dbReference type="Proteomes" id="UP000285146"/>
    </source>
</evidence>
<feature type="transmembrane region" description="Helical" evidence="2">
    <location>
        <begin position="74"/>
        <end position="100"/>
    </location>
</feature>
<dbReference type="AlphaFoldDB" id="A0A423WR92"/>
<keyword evidence="2" id="KW-0812">Transmembrane</keyword>
<evidence type="ECO:0000256" key="2">
    <source>
        <dbReference type="SAM" id="Phobius"/>
    </source>
</evidence>
<organism evidence="3 4">
    <name type="scientific">Cytospora leucostoma</name>
    <dbReference type="NCBI Taxonomy" id="1230097"/>
    <lineage>
        <taxon>Eukaryota</taxon>
        <taxon>Fungi</taxon>
        <taxon>Dikarya</taxon>
        <taxon>Ascomycota</taxon>
        <taxon>Pezizomycotina</taxon>
        <taxon>Sordariomycetes</taxon>
        <taxon>Sordariomycetidae</taxon>
        <taxon>Diaporthales</taxon>
        <taxon>Cytosporaceae</taxon>
        <taxon>Cytospora</taxon>
    </lineage>
</organism>
<name>A0A423WR92_9PEZI</name>
<sequence length="177" mass="18976">MAVYDYVTGTVDSARRQANRIVSPDDRQKVYDSVNAFASDRPVFFSFIVAQLLFSLVPVFLFASFVLGTSALALSAAVAFALFWIGVAGLVLGLTLFVTFGLATLAWLWLVGTYVTGNFIYGLLVGSGEVSGQELKAKAQEKWSYIQKAPATNGNGLVGVKQEDGGPDHLDEEIPSA</sequence>
<dbReference type="STRING" id="1230097.A0A423WR92"/>
<proteinExistence type="predicted"/>